<reference key="1">
    <citation type="submission" date="2010-11" db="EMBL/GenBank/DDBJ databases">
        <title>The complete genome of chromosome of Calditerrivibrio nitroreducens DSM 19672.</title>
        <authorList>
            <consortium name="US DOE Joint Genome Institute (JGI-PGF)"/>
            <person name="Lucas S."/>
            <person name="Copeland A."/>
            <person name="Lapidus A."/>
            <person name="Bruce D."/>
            <person name="Goodwin L."/>
            <person name="Pitluck S."/>
            <person name="Kyrpides N."/>
            <person name="Mavromatis K."/>
            <person name="Ivanova N."/>
            <person name="Mikhailova N."/>
            <person name="Zeytun A."/>
            <person name="Brettin T."/>
            <person name="Detter J.C."/>
            <person name="Tapia R."/>
            <person name="Han C."/>
            <person name="Land M."/>
            <person name="Hauser L."/>
            <person name="Markowitz V."/>
            <person name="Cheng J.-F."/>
            <person name="Hugenholtz P."/>
            <person name="Woyke T."/>
            <person name="Wu D."/>
            <person name="Spring S."/>
            <person name="Schroeder M."/>
            <person name="Brambilla E."/>
            <person name="Klenk H.-P."/>
            <person name="Eisen J.A."/>
        </authorList>
    </citation>
    <scope>NUCLEOTIDE SEQUENCE [LARGE SCALE GENOMIC DNA]</scope>
    <source>
        <strain>DSM 19672</strain>
    </source>
</reference>
<feature type="transmembrane region" description="Helical" evidence="4">
    <location>
        <begin position="311"/>
        <end position="332"/>
    </location>
</feature>
<evidence type="ECO:0000259" key="6">
    <source>
        <dbReference type="PROSITE" id="PS50885"/>
    </source>
</evidence>
<dbReference type="PROSITE" id="PS50885">
    <property type="entry name" value="HAMP"/>
    <property type="match status" value="2"/>
</dbReference>
<evidence type="ECO:0000256" key="3">
    <source>
        <dbReference type="PROSITE-ProRule" id="PRU00284"/>
    </source>
</evidence>
<feature type="domain" description="Methyl-accepting transducer" evidence="5">
    <location>
        <begin position="447"/>
        <end position="683"/>
    </location>
</feature>
<evidence type="ECO:0000313" key="7">
    <source>
        <dbReference type="EMBL" id="ADR18566.1"/>
    </source>
</evidence>
<dbReference type="STRING" id="768670.Calni_0655"/>
<dbReference type="RefSeq" id="WP_013450779.1">
    <property type="nucleotide sequence ID" value="NC_014758.1"/>
</dbReference>
<proteinExistence type="inferred from homology"/>
<dbReference type="GO" id="GO:0016020">
    <property type="term" value="C:membrane"/>
    <property type="evidence" value="ECO:0007669"/>
    <property type="project" value="InterPro"/>
</dbReference>
<keyword evidence="4" id="KW-0812">Transmembrane</keyword>
<evidence type="ECO:0000259" key="5">
    <source>
        <dbReference type="PROSITE" id="PS50111"/>
    </source>
</evidence>
<dbReference type="EMBL" id="CP002347">
    <property type="protein sequence ID" value="ADR18566.1"/>
    <property type="molecule type" value="Genomic_DNA"/>
</dbReference>
<dbReference type="eggNOG" id="COG2972">
    <property type="taxonomic scope" value="Bacteria"/>
</dbReference>
<keyword evidence="8" id="KW-1185">Reference proteome</keyword>
<dbReference type="InterPro" id="IPR004089">
    <property type="entry name" value="MCPsignal_dom"/>
</dbReference>
<evidence type="ECO:0000256" key="2">
    <source>
        <dbReference type="ARBA" id="ARBA00029447"/>
    </source>
</evidence>
<dbReference type="CDD" id="cd11386">
    <property type="entry name" value="MCP_signal"/>
    <property type="match status" value="1"/>
</dbReference>
<feature type="domain" description="HAMP" evidence="6">
    <location>
        <begin position="391"/>
        <end position="442"/>
    </location>
</feature>
<dbReference type="InterPro" id="IPR003660">
    <property type="entry name" value="HAMP_dom"/>
</dbReference>
<feature type="domain" description="HAMP" evidence="6">
    <location>
        <begin position="333"/>
        <end position="385"/>
    </location>
</feature>
<organism evidence="7 8">
    <name type="scientific">Calditerrivibrio nitroreducens (strain DSM 19672 / NBRC 101217 / Yu37-1)</name>
    <dbReference type="NCBI Taxonomy" id="768670"/>
    <lineage>
        <taxon>Bacteria</taxon>
        <taxon>Pseudomonadati</taxon>
        <taxon>Deferribacterota</taxon>
        <taxon>Deferribacteres</taxon>
        <taxon>Deferribacterales</taxon>
        <taxon>Calditerrivibrionaceae</taxon>
    </lineage>
</organism>
<dbReference type="Gene3D" id="6.10.340.10">
    <property type="match status" value="1"/>
</dbReference>
<dbReference type="Pfam" id="PF00672">
    <property type="entry name" value="HAMP"/>
    <property type="match status" value="2"/>
</dbReference>
<sequence precursor="true">MAQKVSGKSIITKFIFFAILIIFLASFISGYIIYYQSKQKQIASVYDDLATRILTFQDSIVKTKDLPLKDKILMMASSPIFIEDAAQKKDTGSGALFKKRLNMTPEFELLALAGLDYKVISSVSRIQQQLPDLQEILIDIDTLKPGVAYVEPYLTKDFPYFVYYTPVVKDNVVKGVLIALVDGHKLLVNVNSVFTRHKYHKAETTCSSCHTGEKSLENVGFPMIFDKDGVLLISPIHGDKSLVGEEKQFKEIYDQIKAKLANTDKYEGEITYKGKEFICSFAKFEINRLPMLIGMLKNKNYVLATIERGRFLSITITAALVLIIILFSIIYLRKTLSPLKELSVTMEKVMEGNYDVRAKAEGDDEFGQLSKGFNEMLDRITKYIQTQEDVDRMQKQVIALLEVVSNAADGDLTVQAEVTADELGSVADAFNMMTENMRSLINDIKTAGSSIVDATEKLLLSAEQTSKGAQIQIDELKDADSRIERFKELSIKLNEMAQKTVEIIKDASINASKSLELLDNTVDAMFNVKRFSQMASKKVKALGEKSLAIGDITGVISDISNQTNILALNAAIEAARAGEYGQGFSVVADEIRKLAERSSKATKEIADLIKSIQCETAETVKLVEESTVNIEVSSGIIEKTGDSIKNINTVLISSSDAVSEMAEGIATQAKEAESVAETIKHVREISEKTVEDVKNTNRIIATLSQLSEMFKEAVDKFKVEK</sequence>
<keyword evidence="1 3" id="KW-0807">Transducer</keyword>
<dbReference type="PROSITE" id="PS50111">
    <property type="entry name" value="CHEMOTAXIS_TRANSDUC_2"/>
    <property type="match status" value="1"/>
</dbReference>
<dbReference type="Pfam" id="PF00015">
    <property type="entry name" value="MCPsignal"/>
    <property type="match status" value="1"/>
</dbReference>
<accession>E4TG16</accession>
<feature type="transmembrane region" description="Helical" evidence="4">
    <location>
        <begin position="14"/>
        <end position="34"/>
    </location>
</feature>
<evidence type="ECO:0000256" key="1">
    <source>
        <dbReference type="ARBA" id="ARBA00023224"/>
    </source>
</evidence>
<dbReference type="KEGG" id="cni:Calni_0655"/>
<dbReference type="PANTHER" id="PTHR32089:SF112">
    <property type="entry name" value="LYSOZYME-LIKE PROTEIN-RELATED"/>
    <property type="match status" value="1"/>
</dbReference>
<name>E4TG16_CALNY</name>
<dbReference type="AlphaFoldDB" id="E4TG16"/>
<evidence type="ECO:0000313" key="8">
    <source>
        <dbReference type="Proteomes" id="UP000007039"/>
    </source>
</evidence>
<gene>
    <name evidence="7" type="ordered locus">Calni_0655</name>
</gene>
<dbReference type="OrthoDB" id="9760371at2"/>
<dbReference type="HOGENOM" id="CLU_000445_107_27_0"/>
<dbReference type="SUPFAM" id="SSF58104">
    <property type="entry name" value="Methyl-accepting chemotaxis protein (MCP) signaling domain"/>
    <property type="match status" value="1"/>
</dbReference>
<dbReference type="GO" id="GO:0007165">
    <property type="term" value="P:signal transduction"/>
    <property type="evidence" value="ECO:0007669"/>
    <property type="project" value="UniProtKB-KW"/>
</dbReference>
<dbReference type="Proteomes" id="UP000007039">
    <property type="component" value="Chromosome"/>
</dbReference>
<keyword evidence="4" id="KW-1133">Transmembrane helix</keyword>
<reference evidence="7 8" key="2">
    <citation type="journal article" date="2011" name="Stand. Genomic Sci.">
        <title>Complete genome sequence of Calditerrivibrio nitroreducens type strain (Yu37-1).</title>
        <authorList>
            <person name="Pitluck S."/>
            <person name="Sikorski J."/>
            <person name="Zeytun A."/>
            <person name="Lapidus A."/>
            <person name="Nolan M."/>
            <person name="Lucas S."/>
            <person name="Hammon N."/>
            <person name="Deshpande S."/>
            <person name="Cheng J.F."/>
            <person name="Tapia R."/>
            <person name="Han C."/>
            <person name="Goodwin L."/>
            <person name="Liolios K."/>
            <person name="Pagani I."/>
            <person name="Ivanova N."/>
            <person name="Mavromatis K."/>
            <person name="Pati A."/>
            <person name="Chen A."/>
            <person name="Palaniappan K."/>
            <person name="Hauser L."/>
            <person name="Chang Y.J."/>
            <person name="Jeffries C.D."/>
            <person name="Detter J.C."/>
            <person name="Brambilla E."/>
            <person name="Djao O.D."/>
            <person name="Rohde M."/>
            <person name="Spring S."/>
            <person name="Goker M."/>
            <person name="Woyke T."/>
            <person name="Bristow J."/>
            <person name="Eisen J.A."/>
            <person name="Markowitz V."/>
            <person name="Hugenholtz P."/>
            <person name="Kyrpides N.C."/>
            <person name="Klenk H.P."/>
            <person name="Land M."/>
        </authorList>
    </citation>
    <scope>NUCLEOTIDE SEQUENCE [LARGE SCALE GENOMIC DNA]</scope>
    <source>
        <strain evidence="8">DSM 19672 / NBRC 101217 / Yu37-1</strain>
    </source>
</reference>
<dbReference type="SUPFAM" id="SSF158472">
    <property type="entry name" value="HAMP domain-like"/>
    <property type="match status" value="1"/>
</dbReference>
<evidence type="ECO:0000256" key="4">
    <source>
        <dbReference type="SAM" id="Phobius"/>
    </source>
</evidence>
<dbReference type="Gene3D" id="1.10.287.950">
    <property type="entry name" value="Methyl-accepting chemotaxis protein"/>
    <property type="match status" value="1"/>
</dbReference>
<dbReference type="eggNOG" id="COG0840">
    <property type="taxonomic scope" value="Bacteria"/>
</dbReference>
<dbReference type="SMART" id="SM00283">
    <property type="entry name" value="MA"/>
    <property type="match status" value="1"/>
</dbReference>
<dbReference type="PANTHER" id="PTHR32089">
    <property type="entry name" value="METHYL-ACCEPTING CHEMOTAXIS PROTEIN MCPB"/>
    <property type="match status" value="1"/>
</dbReference>
<keyword evidence="4" id="KW-0472">Membrane</keyword>
<protein>
    <submittedName>
        <fullName evidence="7">Methyl-accepting chemotaxis sensory transducer</fullName>
    </submittedName>
</protein>
<dbReference type="SMART" id="SM00304">
    <property type="entry name" value="HAMP"/>
    <property type="match status" value="2"/>
</dbReference>
<comment type="similarity">
    <text evidence="2">Belongs to the methyl-accepting chemotaxis (MCP) protein family.</text>
</comment>
<dbReference type="CDD" id="cd06225">
    <property type="entry name" value="HAMP"/>
    <property type="match status" value="2"/>
</dbReference>